<dbReference type="Gene3D" id="1.25.40.10">
    <property type="entry name" value="Tetratricopeptide repeat domain"/>
    <property type="match status" value="2"/>
</dbReference>
<accession>A0A383B147</accession>
<reference evidence="1" key="1">
    <citation type="submission" date="2018-05" db="EMBL/GenBank/DDBJ databases">
        <authorList>
            <person name="Lanie J.A."/>
            <person name="Ng W.-L."/>
            <person name="Kazmierczak K.M."/>
            <person name="Andrzejewski T.M."/>
            <person name="Davidsen T.M."/>
            <person name="Wayne K.J."/>
            <person name="Tettelin H."/>
            <person name="Glass J.I."/>
            <person name="Rusch D."/>
            <person name="Podicherti R."/>
            <person name="Tsui H.-C.T."/>
            <person name="Winkler M.E."/>
        </authorList>
    </citation>
    <scope>NUCLEOTIDE SEQUENCE</scope>
</reference>
<sequence length="186" mass="21094">MKRIHFIFYAFTALLLIGGCATKPQSDVDTPAYHFRAGMRAVDSGNYDAALNSFQRALDLDKKFVAAVAGLGLANAHLGDTKAAKKYIGKVDGDKNPDVLAICARTWIVMRKDEKKWFKKATNILDRALKRDKKHEGSLFYYGLAHLYNYDFNDAESYFRRVVEMKGDYAGKADNQWKRSQKIVRA</sequence>
<organism evidence="1">
    <name type="scientific">marine metagenome</name>
    <dbReference type="NCBI Taxonomy" id="408172"/>
    <lineage>
        <taxon>unclassified sequences</taxon>
        <taxon>metagenomes</taxon>
        <taxon>ecological metagenomes</taxon>
    </lineage>
</organism>
<feature type="non-terminal residue" evidence="1">
    <location>
        <position position="186"/>
    </location>
</feature>
<dbReference type="AlphaFoldDB" id="A0A383B147"/>
<dbReference type="SUPFAM" id="SSF48452">
    <property type="entry name" value="TPR-like"/>
    <property type="match status" value="1"/>
</dbReference>
<dbReference type="SMART" id="SM00028">
    <property type="entry name" value="TPR"/>
    <property type="match status" value="2"/>
</dbReference>
<dbReference type="PROSITE" id="PS51257">
    <property type="entry name" value="PROKAR_LIPOPROTEIN"/>
    <property type="match status" value="1"/>
</dbReference>
<evidence type="ECO:0000313" key="1">
    <source>
        <dbReference type="EMBL" id="SVE13185.1"/>
    </source>
</evidence>
<dbReference type="Pfam" id="PF13432">
    <property type="entry name" value="TPR_16"/>
    <property type="match status" value="1"/>
</dbReference>
<name>A0A383B147_9ZZZZ</name>
<dbReference type="EMBL" id="UINC01196259">
    <property type="protein sequence ID" value="SVE13185.1"/>
    <property type="molecule type" value="Genomic_DNA"/>
</dbReference>
<dbReference type="InterPro" id="IPR019734">
    <property type="entry name" value="TPR_rpt"/>
</dbReference>
<gene>
    <name evidence="1" type="ORF">METZ01_LOCUS466039</name>
</gene>
<dbReference type="InterPro" id="IPR011990">
    <property type="entry name" value="TPR-like_helical_dom_sf"/>
</dbReference>
<protein>
    <submittedName>
        <fullName evidence="1">Uncharacterized protein</fullName>
    </submittedName>
</protein>
<proteinExistence type="predicted"/>
<dbReference type="PROSITE" id="PS50005">
    <property type="entry name" value="TPR"/>
    <property type="match status" value="1"/>
</dbReference>